<protein>
    <submittedName>
        <fullName evidence="3">Thioesterase</fullName>
    </submittedName>
</protein>
<name>A0A1S6J5N0_9ACTN</name>
<evidence type="ECO:0000313" key="3">
    <source>
        <dbReference type="EMBL" id="AQS67077.1"/>
    </source>
</evidence>
<proteinExistence type="inferred from homology"/>
<dbReference type="GO" id="GO:0008610">
    <property type="term" value="P:lipid biosynthetic process"/>
    <property type="evidence" value="ECO:0007669"/>
    <property type="project" value="TreeGrafter"/>
</dbReference>
<dbReference type="InterPro" id="IPR001031">
    <property type="entry name" value="Thioesterase"/>
</dbReference>
<dbReference type="RefSeq" id="WP_055419776.1">
    <property type="nucleotide sequence ID" value="NZ_CP019724.1"/>
</dbReference>
<feature type="domain" description="Thioesterase" evidence="2">
    <location>
        <begin position="17"/>
        <end position="241"/>
    </location>
</feature>
<comment type="similarity">
    <text evidence="1">Belongs to the thioesterase family.</text>
</comment>
<dbReference type="EMBL" id="CP019724">
    <property type="protein sequence ID" value="AQS67077.1"/>
    <property type="molecule type" value="Genomic_DNA"/>
</dbReference>
<reference evidence="3 4" key="1">
    <citation type="submission" date="2017-02" db="EMBL/GenBank/DDBJ databases">
        <title>Streptomyces pactum ACT12 Genome sequencing and assembly.</title>
        <authorList>
            <person name="Xue Q."/>
            <person name="Yan X."/>
            <person name="Jia L."/>
            <person name="Yan H."/>
        </authorList>
    </citation>
    <scope>NUCLEOTIDE SEQUENCE [LARGE SCALE GENOMIC DNA]</scope>
    <source>
        <strain evidence="3 4">ACT12</strain>
    </source>
</reference>
<dbReference type="OrthoDB" id="8480037at2"/>
<evidence type="ECO:0000256" key="1">
    <source>
        <dbReference type="ARBA" id="ARBA00007169"/>
    </source>
</evidence>
<dbReference type="Proteomes" id="UP000189443">
    <property type="component" value="Chromosome"/>
</dbReference>
<dbReference type="Pfam" id="PF00975">
    <property type="entry name" value="Thioesterase"/>
    <property type="match status" value="1"/>
</dbReference>
<evidence type="ECO:0000313" key="4">
    <source>
        <dbReference type="Proteomes" id="UP000189443"/>
    </source>
</evidence>
<dbReference type="InterPro" id="IPR012223">
    <property type="entry name" value="TEII"/>
</dbReference>
<keyword evidence="4" id="KW-1185">Reference proteome</keyword>
<dbReference type="InterPro" id="IPR029058">
    <property type="entry name" value="AB_hydrolase_fold"/>
</dbReference>
<dbReference type="AlphaFoldDB" id="A0A1S6J5N0"/>
<dbReference type="PANTHER" id="PTHR11487:SF0">
    <property type="entry name" value="S-ACYL FATTY ACID SYNTHASE THIOESTERASE, MEDIUM CHAIN"/>
    <property type="match status" value="1"/>
</dbReference>
<dbReference type="SUPFAM" id="SSF53474">
    <property type="entry name" value="alpha/beta-Hydrolases"/>
    <property type="match status" value="1"/>
</dbReference>
<sequence>MTTLVRPLVLRPHAAIRLLCLPHAGGGASAYRAWADELPDGIELWAVQPPGREDRVLTPPLDRMDDLLNALVPAVVPLLDRPFALFGHSMGAVVAWELARALQQLEAGSPVRLFASGCVPPQIRDVPDPPLHTLSDERLGDRLREWGATPEAVLTDPELMALLLPVIRADLAVVESRVHRGEPLLTCPVTAYGGTEDGSVGSDVLARWGEVTTGPSDCRMFPGDHFFPHSARTAVMADITDRLGAVSLYGKAGTA</sequence>
<evidence type="ECO:0000259" key="2">
    <source>
        <dbReference type="Pfam" id="PF00975"/>
    </source>
</evidence>
<dbReference type="PANTHER" id="PTHR11487">
    <property type="entry name" value="THIOESTERASE"/>
    <property type="match status" value="1"/>
</dbReference>
<accession>A0A1S6J5N0</accession>
<gene>
    <name evidence="3" type="ORF">B1H29_09225</name>
</gene>
<dbReference type="KEGG" id="spac:B1H29_09225"/>
<organism evidence="3 4">
    <name type="scientific">Streptomyces pactum</name>
    <dbReference type="NCBI Taxonomy" id="68249"/>
    <lineage>
        <taxon>Bacteria</taxon>
        <taxon>Bacillati</taxon>
        <taxon>Actinomycetota</taxon>
        <taxon>Actinomycetes</taxon>
        <taxon>Kitasatosporales</taxon>
        <taxon>Streptomycetaceae</taxon>
        <taxon>Streptomyces</taxon>
    </lineage>
</organism>
<dbReference type="Gene3D" id="3.40.50.1820">
    <property type="entry name" value="alpha/beta hydrolase"/>
    <property type="match status" value="1"/>
</dbReference>